<evidence type="ECO:0000313" key="12">
    <source>
        <dbReference type="EMBL" id="EKC28135.1"/>
    </source>
</evidence>
<evidence type="ECO:0000256" key="4">
    <source>
        <dbReference type="ARBA" id="ARBA00022729"/>
    </source>
</evidence>
<proteinExistence type="predicted"/>
<comment type="catalytic activity">
    <reaction evidence="9">
        <text>L-seryl-[protein] + UDP-N-acetyl-alpha-D-glucosamine = 3-O-(N-acetyl-beta-D-glucosaminyl)-L-seryl-[protein] + UDP + H(+)</text>
        <dbReference type="Rhea" id="RHEA:48904"/>
        <dbReference type="Rhea" id="RHEA-COMP:9863"/>
        <dbReference type="Rhea" id="RHEA-COMP:12251"/>
        <dbReference type="ChEBI" id="CHEBI:15378"/>
        <dbReference type="ChEBI" id="CHEBI:29999"/>
        <dbReference type="ChEBI" id="CHEBI:57705"/>
        <dbReference type="ChEBI" id="CHEBI:58223"/>
        <dbReference type="ChEBI" id="CHEBI:90838"/>
        <dbReference type="EC" id="2.4.1.255"/>
    </reaction>
</comment>
<sequence>MLYGLYCMHYCHVIDFLAHRDEEEAYAIPPAPASGHGCRMKFPWKYFLTVILLVYIVSIYYIHSHVYERVAQLNDNYQNNQISLHPHVTAKQTLPHTRHHSVNAIGSVSFSSLKIAPDKTFTAWSKAKSSFCDDNFIGYDNLFAHLRNAYLDPSFSSGRLGGEAIESVLNQPEEKEFLVLKIGYFQINCKDDEVFNYRFKRGDHLVKWISVLRPALETTSREYINTLTIAVTRYEYANVYHTMTDWYNAFLMLVFFNVRSLSANILFVDSHPLGGLDTVWTTLFGRVVRAGQLQQALHFDTLIWNIQGYKSPMYHHDLPSIPHIEPFRIFFLGKHNIPDNKILNCDKLLIRFLWRRDYVAHPRNPKGTVSRKVKNEKEIEDSVAKLYPNHLIESFQTENMSMTDQLSAIVNTDILIGMHGAGLTLALFLPKHAGLIEIYPKYWSSDNAHFRAIARWRNLHYIHWQNVESKNEFTNHYTYVPPSVVHRLLSNTILNMCKAQKGHS</sequence>
<dbReference type="PANTHER" id="PTHR20961:SF148">
    <property type="entry name" value="EGF DOMAIN-SPECIFIC O-LINKED N-ACETYLGLUCOSAMINE TRANSFERASE"/>
    <property type="match status" value="1"/>
</dbReference>
<evidence type="ECO:0000256" key="2">
    <source>
        <dbReference type="ARBA" id="ARBA00022676"/>
    </source>
</evidence>
<keyword evidence="2" id="KW-0328">Glycosyltransferase</keyword>
<evidence type="ECO:0000256" key="5">
    <source>
        <dbReference type="ARBA" id="ARBA00022824"/>
    </source>
</evidence>
<evidence type="ECO:0000256" key="8">
    <source>
        <dbReference type="ARBA" id="ARBA00042574"/>
    </source>
</evidence>
<dbReference type="EMBL" id="JH816051">
    <property type="protein sequence ID" value="EKC28135.1"/>
    <property type="molecule type" value="Genomic_DNA"/>
</dbReference>
<accession>K1QH46</accession>
<dbReference type="GO" id="GO:0097363">
    <property type="term" value="F:protein O-acetylglucosaminyltransferase activity"/>
    <property type="evidence" value="ECO:0007669"/>
    <property type="project" value="UniProtKB-EC"/>
</dbReference>
<evidence type="ECO:0000259" key="11">
    <source>
        <dbReference type="Pfam" id="PF04577"/>
    </source>
</evidence>
<organism evidence="12">
    <name type="scientific">Magallana gigas</name>
    <name type="common">Pacific oyster</name>
    <name type="synonym">Crassostrea gigas</name>
    <dbReference type="NCBI Taxonomy" id="29159"/>
    <lineage>
        <taxon>Eukaryota</taxon>
        <taxon>Metazoa</taxon>
        <taxon>Spiralia</taxon>
        <taxon>Lophotrochozoa</taxon>
        <taxon>Mollusca</taxon>
        <taxon>Bivalvia</taxon>
        <taxon>Autobranchia</taxon>
        <taxon>Pteriomorphia</taxon>
        <taxon>Ostreida</taxon>
        <taxon>Ostreoidea</taxon>
        <taxon>Ostreidae</taxon>
        <taxon>Magallana</taxon>
    </lineage>
</organism>
<gene>
    <name evidence="12" type="ORF">CGI_10009458</name>
</gene>
<name>K1QH46_MAGGI</name>
<evidence type="ECO:0000256" key="9">
    <source>
        <dbReference type="ARBA" id="ARBA00048317"/>
    </source>
</evidence>
<dbReference type="HOGENOM" id="CLU_041837_0_0_1"/>
<keyword evidence="4" id="KW-0732">Signal</keyword>
<evidence type="ECO:0000256" key="1">
    <source>
        <dbReference type="ARBA" id="ARBA00011970"/>
    </source>
</evidence>
<evidence type="ECO:0000256" key="10">
    <source>
        <dbReference type="ARBA" id="ARBA00049432"/>
    </source>
</evidence>
<protein>
    <recommendedName>
        <fullName evidence="7">EGF domain-specific O-linked N-acetylglucosamine transferase</fullName>
        <ecNumber evidence="1">2.4.1.255</ecNumber>
    </recommendedName>
    <alternativeName>
        <fullName evidence="8">Extracellular O-linked N-acetylglucosamine transferase</fullName>
    </alternativeName>
</protein>
<dbReference type="PANTHER" id="PTHR20961">
    <property type="entry name" value="GLYCOSYLTRANSFERASE"/>
    <property type="match status" value="1"/>
</dbReference>
<dbReference type="InterPro" id="IPR007657">
    <property type="entry name" value="Glycosyltransferase_61"/>
</dbReference>
<feature type="domain" description="Glycosyltransferase 61 catalytic" evidence="11">
    <location>
        <begin position="240"/>
        <end position="436"/>
    </location>
</feature>
<dbReference type="InterPro" id="IPR049625">
    <property type="entry name" value="Glyco_transf_61_cat"/>
</dbReference>
<dbReference type="EC" id="2.4.1.255" evidence="1"/>
<keyword evidence="3 12" id="KW-0808">Transferase</keyword>
<keyword evidence="6" id="KW-0325">Glycoprotein</keyword>
<keyword evidence="5" id="KW-0256">Endoplasmic reticulum</keyword>
<evidence type="ECO:0000256" key="3">
    <source>
        <dbReference type="ARBA" id="ARBA00022679"/>
    </source>
</evidence>
<dbReference type="Pfam" id="PF04577">
    <property type="entry name" value="Glyco_transf_61"/>
    <property type="match status" value="1"/>
</dbReference>
<evidence type="ECO:0000256" key="6">
    <source>
        <dbReference type="ARBA" id="ARBA00023180"/>
    </source>
</evidence>
<reference evidence="12" key="1">
    <citation type="journal article" date="2012" name="Nature">
        <title>The oyster genome reveals stress adaptation and complexity of shell formation.</title>
        <authorList>
            <person name="Zhang G."/>
            <person name="Fang X."/>
            <person name="Guo X."/>
            <person name="Li L."/>
            <person name="Luo R."/>
            <person name="Xu F."/>
            <person name="Yang P."/>
            <person name="Zhang L."/>
            <person name="Wang X."/>
            <person name="Qi H."/>
            <person name="Xiong Z."/>
            <person name="Que H."/>
            <person name="Xie Y."/>
            <person name="Holland P.W."/>
            <person name="Paps J."/>
            <person name="Zhu Y."/>
            <person name="Wu F."/>
            <person name="Chen Y."/>
            <person name="Wang J."/>
            <person name="Peng C."/>
            <person name="Meng J."/>
            <person name="Yang L."/>
            <person name="Liu J."/>
            <person name="Wen B."/>
            <person name="Zhang N."/>
            <person name="Huang Z."/>
            <person name="Zhu Q."/>
            <person name="Feng Y."/>
            <person name="Mount A."/>
            <person name="Hedgecock D."/>
            <person name="Xu Z."/>
            <person name="Liu Y."/>
            <person name="Domazet-Loso T."/>
            <person name="Du Y."/>
            <person name="Sun X."/>
            <person name="Zhang S."/>
            <person name="Liu B."/>
            <person name="Cheng P."/>
            <person name="Jiang X."/>
            <person name="Li J."/>
            <person name="Fan D."/>
            <person name="Wang W."/>
            <person name="Fu W."/>
            <person name="Wang T."/>
            <person name="Wang B."/>
            <person name="Zhang J."/>
            <person name="Peng Z."/>
            <person name="Li Y."/>
            <person name="Li N."/>
            <person name="Wang J."/>
            <person name="Chen M."/>
            <person name="He Y."/>
            <person name="Tan F."/>
            <person name="Song X."/>
            <person name="Zheng Q."/>
            <person name="Huang R."/>
            <person name="Yang H."/>
            <person name="Du X."/>
            <person name="Chen L."/>
            <person name="Yang M."/>
            <person name="Gaffney P.M."/>
            <person name="Wang S."/>
            <person name="Luo L."/>
            <person name="She Z."/>
            <person name="Ming Y."/>
            <person name="Huang W."/>
            <person name="Zhang S."/>
            <person name="Huang B."/>
            <person name="Zhang Y."/>
            <person name="Qu T."/>
            <person name="Ni P."/>
            <person name="Miao G."/>
            <person name="Wang J."/>
            <person name="Wang Q."/>
            <person name="Steinberg C.E."/>
            <person name="Wang H."/>
            <person name="Li N."/>
            <person name="Qian L."/>
            <person name="Zhang G."/>
            <person name="Li Y."/>
            <person name="Yang H."/>
            <person name="Liu X."/>
            <person name="Wang J."/>
            <person name="Yin Y."/>
            <person name="Wang J."/>
        </authorList>
    </citation>
    <scope>NUCLEOTIDE SEQUENCE [LARGE SCALE GENOMIC DNA]</scope>
    <source>
        <strain evidence="12">05x7-T-G4-1.051#20</strain>
    </source>
</reference>
<dbReference type="InParanoid" id="K1QH46"/>
<dbReference type="AlphaFoldDB" id="K1QH46"/>
<evidence type="ECO:0000256" key="7">
    <source>
        <dbReference type="ARBA" id="ARBA00040944"/>
    </source>
</evidence>
<comment type="catalytic activity">
    <reaction evidence="10">
        <text>L-threonyl-[protein] + UDP-N-acetyl-alpha-D-glucosamine = 3-O-(N-acetyl-beta-D-glucosaminyl)-L-threonyl-[protein] + UDP + H(+)</text>
        <dbReference type="Rhea" id="RHEA:48908"/>
        <dbReference type="Rhea" id="RHEA-COMP:11060"/>
        <dbReference type="Rhea" id="RHEA-COMP:12252"/>
        <dbReference type="ChEBI" id="CHEBI:15378"/>
        <dbReference type="ChEBI" id="CHEBI:30013"/>
        <dbReference type="ChEBI" id="CHEBI:57705"/>
        <dbReference type="ChEBI" id="CHEBI:58223"/>
        <dbReference type="ChEBI" id="CHEBI:90840"/>
        <dbReference type="EC" id="2.4.1.255"/>
    </reaction>
</comment>